<dbReference type="Proteomes" id="UP000682811">
    <property type="component" value="Unassembled WGS sequence"/>
</dbReference>
<dbReference type="AlphaFoldDB" id="A0A919YC21"/>
<evidence type="ECO:0000313" key="1">
    <source>
        <dbReference type="EMBL" id="GIO47956.1"/>
    </source>
</evidence>
<dbReference type="EMBL" id="BORT01000011">
    <property type="protein sequence ID" value="GIO47956.1"/>
    <property type="molecule type" value="Genomic_DNA"/>
</dbReference>
<gene>
    <name evidence="1" type="ORF">J34TS1_27210</name>
</gene>
<reference evidence="1 2" key="1">
    <citation type="submission" date="2021-03" db="EMBL/GenBank/DDBJ databases">
        <title>Antimicrobial resistance genes in bacteria isolated from Japanese honey, and their potential for conferring macrolide and lincosamide resistance in the American foulbrood pathogen Paenibacillus larvae.</title>
        <authorList>
            <person name="Okamoto M."/>
            <person name="Kumagai M."/>
            <person name="Kanamori H."/>
            <person name="Takamatsu D."/>
        </authorList>
    </citation>
    <scope>NUCLEOTIDE SEQUENCE [LARGE SCALE GENOMIC DNA]</scope>
    <source>
        <strain evidence="1 2">J34TS1</strain>
    </source>
</reference>
<protein>
    <submittedName>
        <fullName evidence="1">Uncharacterized protein</fullName>
    </submittedName>
</protein>
<keyword evidence="2" id="KW-1185">Reference proteome</keyword>
<dbReference type="RefSeq" id="WP_212978700.1">
    <property type="nucleotide sequence ID" value="NZ_AP025343.1"/>
</dbReference>
<evidence type="ECO:0000313" key="2">
    <source>
        <dbReference type="Proteomes" id="UP000682811"/>
    </source>
</evidence>
<accession>A0A919YC21</accession>
<sequence>MIQELKIAARYGQKVILRIHDGDVLTGKAELSADPSRIKIRTSEGPVWVPYEDIEHVERLVRIH</sequence>
<organism evidence="1 2">
    <name type="scientific">Paenibacillus azoreducens</name>
    <dbReference type="NCBI Taxonomy" id="116718"/>
    <lineage>
        <taxon>Bacteria</taxon>
        <taxon>Bacillati</taxon>
        <taxon>Bacillota</taxon>
        <taxon>Bacilli</taxon>
        <taxon>Bacillales</taxon>
        <taxon>Paenibacillaceae</taxon>
        <taxon>Paenibacillus</taxon>
    </lineage>
</organism>
<comment type="caution">
    <text evidence="1">The sequence shown here is derived from an EMBL/GenBank/DDBJ whole genome shotgun (WGS) entry which is preliminary data.</text>
</comment>
<proteinExistence type="predicted"/>
<name>A0A919YC21_9BACL</name>